<dbReference type="Proteomes" id="UP000005850">
    <property type="component" value="Chromosome"/>
</dbReference>
<evidence type="ECO:0000259" key="2">
    <source>
        <dbReference type="Pfam" id="PF13649"/>
    </source>
</evidence>
<reference evidence="3 4" key="1">
    <citation type="journal article" date="2011" name="J. Bacteriol.">
        <title>Genome sequence of Brevibacillus laterosporus LMG 15441, a pathogen of invertebrates.</title>
        <authorList>
            <person name="Djukic M."/>
            <person name="Poehlein A."/>
            <person name="Thurmer A."/>
            <person name="Daniel R."/>
        </authorList>
    </citation>
    <scope>NUCLEOTIDE SEQUENCE [LARGE SCALE GENOMIC DNA]</scope>
    <source>
        <strain evidence="3 4">LMG 15441</strain>
    </source>
</reference>
<dbReference type="Pfam" id="PF13649">
    <property type="entry name" value="Methyltransf_25"/>
    <property type="match status" value="1"/>
</dbReference>
<dbReference type="Gene3D" id="3.40.50.150">
    <property type="entry name" value="Vaccinia Virus protein VP39"/>
    <property type="match status" value="1"/>
</dbReference>
<dbReference type="AlphaFoldDB" id="A0A075R5L3"/>
<dbReference type="PANTHER" id="PTHR43861">
    <property type="entry name" value="TRANS-ACONITATE 2-METHYLTRANSFERASE-RELATED"/>
    <property type="match status" value="1"/>
</dbReference>
<feature type="domain" description="Methyltransferase" evidence="2">
    <location>
        <begin position="39"/>
        <end position="129"/>
    </location>
</feature>
<evidence type="ECO:0000313" key="4">
    <source>
        <dbReference type="Proteomes" id="UP000005850"/>
    </source>
</evidence>
<name>A0A075R5L3_BRELA</name>
<dbReference type="CDD" id="cd02440">
    <property type="entry name" value="AdoMet_MTases"/>
    <property type="match status" value="1"/>
</dbReference>
<dbReference type="InterPro" id="IPR041698">
    <property type="entry name" value="Methyltransf_25"/>
</dbReference>
<evidence type="ECO:0000256" key="1">
    <source>
        <dbReference type="ARBA" id="ARBA00022679"/>
    </source>
</evidence>
<accession>A0A075R5L3</accession>
<dbReference type="KEGG" id="blr:BRLA_c024160"/>
<organism evidence="3 4">
    <name type="scientific">Brevibacillus laterosporus LMG 15441</name>
    <dbReference type="NCBI Taxonomy" id="1042163"/>
    <lineage>
        <taxon>Bacteria</taxon>
        <taxon>Bacillati</taxon>
        <taxon>Bacillota</taxon>
        <taxon>Bacilli</taxon>
        <taxon>Bacillales</taxon>
        <taxon>Paenibacillaceae</taxon>
        <taxon>Brevibacillus</taxon>
    </lineage>
</organism>
<dbReference type="InterPro" id="IPR029063">
    <property type="entry name" value="SAM-dependent_MTases_sf"/>
</dbReference>
<proteinExistence type="predicted"/>
<dbReference type="EMBL" id="CP007806">
    <property type="protein sequence ID" value="AIG26736.1"/>
    <property type="molecule type" value="Genomic_DNA"/>
</dbReference>
<dbReference type="eggNOG" id="COG2227">
    <property type="taxonomic scope" value="Bacteria"/>
</dbReference>
<dbReference type="STRING" id="1042163.BRLA_c024160"/>
<sequence length="199" mass="22828">MESTWNERFRSEEYIYGEEPNVFIYQQAFRLKECPRVIAFAEGEGRNAVFLASRGHEVTAIDYAESGLQKTRKLAQKYAVDVQTKKVDLLVDNVPNEEYDAAIMVFGHFHKDAQEMIFHKMKNASKPGGIIMLEVYSKDQLHYGTGGPADVAMLYEPQEVLSWCEGHEVIHFFYGEQERVEGKLHTGLAHVIQLVVRKK</sequence>
<keyword evidence="1" id="KW-0808">Transferase</keyword>
<dbReference type="HOGENOM" id="CLU_056435_5_1_9"/>
<evidence type="ECO:0000313" key="3">
    <source>
        <dbReference type="EMBL" id="AIG26736.1"/>
    </source>
</evidence>
<dbReference type="SUPFAM" id="SSF53335">
    <property type="entry name" value="S-adenosyl-L-methionine-dependent methyltransferases"/>
    <property type="match status" value="1"/>
</dbReference>
<dbReference type="GO" id="GO:0016740">
    <property type="term" value="F:transferase activity"/>
    <property type="evidence" value="ECO:0007669"/>
    <property type="project" value="UniProtKB-KW"/>
</dbReference>
<dbReference type="PANTHER" id="PTHR43861:SF3">
    <property type="entry name" value="PUTATIVE (AFU_ORTHOLOGUE AFUA_2G14390)-RELATED"/>
    <property type="match status" value="1"/>
</dbReference>
<keyword evidence="4" id="KW-1185">Reference proteome</keyword>
<protein>
    <submittedName>
        <fullName evidence="3">Tellurite resistance protein TehB</fullName>
    </submittedName>
</protein>
<gene>
    <name evidence="3" type="primary">tehB</name>
    <name evidence="3" type="ORF">BRLA_c024160</name>
</gene>
<dbReference type="RefSeq" id="WP_003337666.1">
    <property type="nucleotide sequence ID" value="NZ_CP007806.1"/>
</dbReference>